<evidence type="ECO:0000313" key="2">
    <source>
        <dbReference type="Proteomes" id="UP000606786"/>
    </source>
</evidence>
<accession>A0A811V7G9</accession>
<name>A0A811V7G9_CERCA</name>
<proteinExistence type="predicted"/>
<dbReference type="EMBL" id="CAJHJT010000034">
    <property type="protein sequence ID" value="CAD7005767.1"/>
    <property type="molecule type" value="Genomic_DNA"/>
</dbReference>
<reference evidence="1" key="1">
    <citation type="submission" date="2020-11" db="EMBL/GenBank/DDBJ databases">
        <authorList>
            <person name="Whitehead M."/>
        </authorList>
    </citation>
    <scope>NUCLEOTIDE SEQUENCE</scope>
    <source>
        <strain evidence="1">EGII</strain>
    </source>
</reference>
<evidence type="ECO:0000313" key="1">
    <source>
        <dbReference type="EMBL" id="CAD7005767.1"/>
    </source>
</evidence>
<comment type="caution">
    <text evidence="1">The sequence shown here is derived from an EMBL/GenBank/DDBJ whole genome shotgun (WGS) entry which is preliminary data.</text>
</comment>
<sequence>MAAQQHCTITKPDWSYIATTCHMPHATCDRQATRRQRSIVMFTLCGMVCYCDTAHTANAVNLLFSSAATTAPPVPPVPPVLPVCHRKTLRLLICFHQAFVLLPRAHTHTNARQKIPKLRTLIPYFGLLYSPSPSLCSLSLSYSKGSLHVFITKTLVSIKVCPFTSKCIENNNNNNNDNDNKINVIATTTM</sequence>
<protein>
    <submittedName>
        <fullName evidence="1">(Mediterranean fruit fly) hypothetical protein</fullName>
    </submittedName>
</protein>
<dbReference type="AlphaFoldDB" id="A0A811V7G9"/>
<dbReference type="Proteomes" id="UP000606786">
    <property type="component" value="Unassembled WGS sequence"/>
</dbReference>
<organism evidence="1 2">
    <name type="scientific">Ceratitis capitata</name>
    <name type="common">Mediterranean fruit fly</name>
    <name type="synonym">Tephritis capitata</name>
    <dbReference type="NCBI Taxonomy" id="7213"/>
    <lineage>
        <taxon>Eukaryota</taxon>
        <taxon>Metazoa</taxon>
        <taxon>Ecdysozoa</taxon>
        <taxon>Arthropoda</taxon>
        <taxon>Hexapoda</taxon>
        <taxon>Insecta</taxon>
        <taxon>Pterygota</taxon>
        <taxon>Neoptera</taxon>
        <taxon>Endopterygota</taxon>
        <taxon>Diptera</taxon>
        <taxon>Brachycera</taxon>
        <taxon>Muscomorpha</taxon>
        <taxon>Tephritoidea</taxon>
        <taxon>Tephritidae</taxon>
        <taxon>Ceratitis</taxon>
        <taxon>Ceratitis</taxon>
    </lineage>
</organism>
<keyword evidence="2" id="KW-1185">Reference proteome</keyword>
<gene>
    <name evidence="1" type="ORF">CCAP1982_LOCUS14115</name>
</gene>